<dbReference type="GO" id="GO:0016020">
    <property type="term" value="C:membrane"/>
    <property type="evidence" value="ECO:0007669"/>
    <property type="project" value="UniProtKB-SubCell"/>
</dbReference>
<keyword evidence="5" id="KW-0862">Zinc</keyword>
<evidence type="ECO:0000313" key="10">
    <source>
        <dbReference type="EMBL" id="CAF1094251.1"/>
    </source>
</evidence>
<comment type="caution">
    <text evidence="9">The sequence shown here is derived from an EMBL/GenBank/DDBJ whole genome shotgun (WGS) entry which is preliminary data.</text>
</comment>
<dbReference type="GO" id="GO:0031849">
    <property type="term" value="F:olfactory receptor binding"/>
    <property type="evidence" value="ECO:0007669"/>
    <property type="project" value="TreeGrafter"/>
</dbReference>
<dbReference type="Pfam" id="PF13695">
    <property type="entry name" value="Zn_ribbon_3CxxC"/>
    <property type="match status" value="1"/>
</dbReference>
<dbReference type="PANTHER" id="PTHR14402:SF10">
    <property type="entry name" value="3CXXC-TYPE DOMAIN-CONTAINING PROTEIN"/>
    <property type="match status" value="1"/>
</dbReference>
<evidence type="ECO:0000256" key="1">
    <source>
        <dbReference type="ARBA" id="ARBA00004167"/>
    </source>
</evidence>
<keyword evidence="11" id="KW-1185">Reference proteome</keyword>
<protein>
    <recommendedName>
        <fullName evidence="8">3CxxC-type domain-containing protein</fullName>
    </recommendedName>
</protein>
<dbReference type="GO" id="GO:0008270">
    <property type="term" value="F:zinc ion binding"/>
    <property type="evidence" value="ECO:0007669"/>
    <property type="project" value="UniProtKB-KW"/>
</dbReference>
<evidence type="ECO:0000313" key="12">
    <source>
        <dbReference type="Proteomes" id="UP000663877"/>
    </source>
</evidence>
<dbReference type="Proteomes" id="UP000663832">
    <property type="component" value="Unassembled WGS sequence"/>
</dbReference>
<keyword evidence="4" id="KW-0863">Zinc-finger</keyword>
<keyword evidence="7" id="KW-0472">Membrane</keyword>
<reference evidence="9" key="1">
    <citation type="submission" date="2021-02" db="EMBL/GenBank/DDBJ databases">
        <authorList>
            <person name="Nowell W R."/>
        </authorList>
    </citation>
    <scope>NUCLEOTIDE SEQUENCE</scope>
</reference>
<evidence type="ECO:0000313" key="11">
    <source>
        <dbReference type="Proteomes" id="UP000663832"/>
    </source>
</evidence>
<dbReference type="PANTHER" id="PTHR14402">
    <property type="entry name" value="RECEPTOR TRANSPORTING PROTEIN"/>
    <property type="match status" value="1"/>
</dbReference>
<dbReference type="InterPro" id="IPR027377">
    <property type="entry name" value="ZAR1/RTP1-5-like_Znf-3CxxC"/>
</dbReference>
<accession>A0A813N3C1</accession>
<proteinExistence type="predicted"/>
<name>A0A813N3C1_9BILA</name>
<evidence type="ECO:0000259" key="8">
    <source>
        <dbReference type="SMART" id="SM01328"/>
    </source>
</evidence>
<comment type="subcellular location">
    <subcellularLocation>
        <location evidence="1">Membrane</location>
        <topology evidence="1">Single-pass membrane protein</topology>
    </subcellularLocation>
</comment>
<keyword evidence="2" id="KW-0812">Transmembrane</keyword>
<dbReference type="EMBL" id="CAJNOI010000003">
    <property type="protein sequence ID" value="CAF0734099.1"/>
    <property type="molecule type" value="Genomic_DNA"/>
</dbReference>
<evidence type="ECO:0000256" key="2">
    <source>
        <dbReference type="ARBA" id="ARBA00022692"/>
    </source>
</evidence>
<dbReference type="OrthoDB" id="8121437at2759"/>
<dbReference type="EMBL" id="CAJNOM010000123">
    <property type="protein sequence ID" value="CAF1094251.1"/>
    <property type="molecule type" value="Genomic_DNA"/>
</dbReference>
<keyword evidence="3" id="KW-0479">Metal-binding</keyword>
<keyword evidence="6" id="KW-1133">Transmembrane helix</keyword>
<organism evidence="9 12">
    <name type="scientific">Adineta steineri</name>
    <dbReference type="NCBI Taxonomy" id="433720"/>
    <lineage>
        <taxon>Eukaryota</taxon>
        <taxon>Metazoa</taxon>
        <taxon>Spiralia</taxon>
        <taxon>Gnathifera</taxon>
        <taxon>Rotifera</taxon>
        <taxon>Eurotatoria</taxon>
        <taxon>Bdelloidea</taxon>
        <taxon>Adinetida</taxon>
        <taxon>Adinetidae</taxon>
        <taxon>Adineta</taxon>
    </lineage>
</organism>
<evidence type="ECO:0000256" key="6">
    <source>
        <dbReference type="ARBA" id="ARBA00022989"/>
    </source>
</evidence>
<evidence type="ECO:0000313" key="9">
    <source>
        <dbReference type="EMBL" id="CAF0734099.1"/>
    </source>
</evidence>
<evidence type="ECO:0000256" key="5">
    <source>
        <dbReference type="ARBA" id="ARBA00022833"/>
    </source>
</evidence>
<evidence type="ECO:0000256" key="4">
    <source>
        <dbReference type="ARBA" id="ARBA00022771"/>
    </source>
</evidence>
<dbReference type="GO" id="GO:0051205">
    <property type="term" value="P:protein insertion into membrane"/>
    <property type="evidence" value="ECO:0007669"/>
    <property type="project" value="TreeGrafter"/>
</dbReference>
<dbReference type="SMART" id="SM01328">
    <property type="entry name" value="zf-3CxxC"/>
    <property type="match status" value="1"/>
</dbReference>
<dbReference type="Proteomes" id="UP000663877">
    <property type="component" value="Unassembled WGS sequence"/>
</dbReference>
<dbReference type="GO" id="GO:0006612">
    <property type="term" value="P:protein targeting to membrane"/>
    <property type="evidence" value="ECO:0007669"/>
    <property type="project" value="TreeGrafter"/>
</dbReference>
<dbReference type="AlphaFoldDB" id="A0A813N3C1"/>
<evidence type="ECO:0000256" key="3">
    <source>
        <dbReference type="ARBA" id="ARBA00022723"/>
    </source>
</evidence>
<dbReference type="InterPro" id="IPR026096">
    <property type="entry name" value="R-trans_p"/>
</dbReference>
<sequence length="272" mass="31696">MQQFQTYPLSSSYISTKNDRFHVVDDNMNKNNLSDNISRFTSNDSGISYDDSDDNESLFSNEFDFDSIDPIYPSPITITDDAQRAALIRDDDKKYFCENTIWAWHGEFGRLIMATAMTYNVDYRLILYEERFICPRTSNAYYSIIQSDNAKAQFKCDMCGHCWTSMRARCSFYISKPNEGGIVLLRLYTQQCQYCYSTVHPLWYFDEICRVTKNLAKTIYECFFPNSVSSIYWDITHNGTQPVRRLLQRKGNMQAQHNSLLCEACQTGSCYP</sequence>
<feature type="domain" description="3CxxC-type" evidence="8">
    <location>
        <begin position="149"/>
        <end position="268"/>
    </location>
</feature>
<evidence type="ECO:0000256" key="7">
    <source>
        <dbReference type="ARBA" id="ARBA00023136"/>
    </source>
</evidence>
<gene>
    <name evidence="9" type="ORF">BJG266_LOCUS1404</name>
    <name evidence="10" type="ORF">QVE165_LOCUS19937</name>
</gene>